<dbReference type="GO" id="GO:0000287">
    <property type="term" value="F:magnesium ion binding"/>
    <property type="evidence" value="ECO:0007669"/>
    <property type="project" value="InterPro"/>
</dbReference>
<feature type="domain" description="Alpha-D-phosphohexomutase alpha/beta/alpha" evidence="6">
    <location>
        <begin position="7"/>
        <end position="138"/>
    </location>
</feature>
<gene>
    <name evidence="8" type="ORF">LCGC14_2794770</name>
</gene>
<dbReference type="InterPro" id="IPR005845">
    <property type="entry name" value="A-D-PHexomutase_a/b/a-II"/>
</dbReference>
<keyword evidence="3" id="KW-0479">Metal-binding</keyword>
<dbReference type="AlphaFoldDB" id="A0A0F9AY38"/>
<dbReference type="PANTHER" id="PTHR45745">
    <property type="entry name" value="PHOSPHOMANNOMUTASE 45A"/>
    <property type="match status" value="1"/>
</dbReference>
<organism evidence="8">
    <name type="scientific">marine sediment metagenome</name>
    <dbReference type="NCBI Taxonomy" id="412755"/>
    <lineage>
        <taxon>unclassified sequences</taxon>
        <taxon>metagenomes</taxon>
        <taxon>ecological metagenomes</taxon>
    </lineage>
</organism>
<comment type="caution">
    <text evidence="8">The sequence shown here is derived from an EMBL/GenBank/DDBJ whole genome shotgun (WGS) entry which is preliminary data.</text>
</comment>
<dbReference type="GO" id="GO:0006166">
    <property type="term" value="P:purine ribonucleoside salvage"/>
    <property type="evidence" value="ECO:0007669"/>
    <property type="project" value="TreeGrafter"/>
</dbReference>
<evidence type="ECO:0008006" key="9">
    <source>
        <dbReference type="Google" id="ProtNLM"/>
    </source>
</evidence>
<evidence type="ECO:0000256" key="4">
    <source>
        <dbReference type="ARBA" id="ARBA00022842"/>
    </source>
</evidence>
<proteinExistence type="inferred from homology"/>
<feature type="domain" description="Alpha-D-phosphohexomutase alpha/beta/alpha" evidence="7">
    <location>
        <begin position="164"/>
        <end position="265"/>
    </location>
</feature>
<evidence type="ECO:0000259" key="7">
    <source>
        <dbReference type="Pfam" id="PF02879"/>
    </source>
</evidence>
<dbReference type="PROSITE" id="PS00710">
    <property type="entry name" value="PGM_PMM"/>
    <property type="match status" value="1"/>
</dbReference>
<reference evidence="8" key="1">
    <citation type="journal article" date="2015" name="Nature">
        <title>Complex archaea that bridge the gap between prokaryotes and eukaryotes.</title>
        <authorList>
            <person name="Spang A."/>
            <person name="Saw J.H."/>
            <person name="Jorgensen S.L."/>
            <person name="Zaremba-Niedzwiedzka K."/>
            <person name="Martijn J."/>
            <person name="Lind A.E."/>
            <person name="van Eijk R."/>
            <person name="Schleper C."/>
            <person name="Guy L."/>
            <person name="Ettema T.J."/>
        </authorList>
    </citation>
    <scope>NUCLEOTIDE SEQUENCE</scope>
</reference>
<evidence type="ECO:0000256" key="5">
    <source>
        <dbReference type="ARBA" id="ARBA00023235"/>
    </source>
</evidence>
<name>A0A0F9AY38_9ZZZZ</name>
<dbReference type="Gene3D" id="3.40.120.10">
    <property type="entry name" value="Alpha-D-Glucose-1,6-Bisphosphate, subunit A, domain 3"/>
    <property type="match status" value="3"/>
</dbReference>
<dbReference type="InterPro" id="IPR005844">
    <property type="entry name" value="A-D-PHexomutase_a/b/a-I"/>
</dbReference>
<evidence type="ECO:0000256" key="3">
    <source>
        <dbReference type="ARBA" id="ARBA00022723"/>
    </source>
</evidence>
<accession>A0A0F9AY38</accession>
<dbReference type="Pfam" id="PF02878">
    <property type="entry name" value="PGM_PMM_I"/>
    <property type="match status" value="1"/>
</dbReference>
<dbReference type="InterPro" id="IPR005841">
    <property type="entry name" value="Alpha-D-phosphohexomutase_SF"/>
</dbReference>
<evidence type="ECO:0000313" key="8">
    <source>
        <dbReference type="EMBL" id="KKK83299.1"/>
    </source>
</evidence>
<evidence type="ECO:0000256" key="1">
    <source>
        <dbReference type="ARBA" id="ARBA00001946"/>
    </source>
</evidence>
<protein>
    <recommendedName>
        <fullName evidence="9">Alpha-D-phosphohexomutase alpha/beta/alpha domain-containing protein</fullName>
    </recommendedName>
</protein>
<keyword evidence="5" id="KW-0413">Isomerase</keyword>
<dbReference type="InterPro" id="IPR016066">
    <property type="entry name" value="A-D-PHexomutase_CS"/>
</dbReference>
<feature type="non-terminal residue" evidence="8">
    <location>
        <position position="302"/>
    </location>
</feature>
<evidence type="ECO:0000256" key="2">
    <source>
        <dbReference type="ARBA" id="ARBA00010231"/>
    </source>
</evidence>
<dbReference type="EMBL" id="LAZR01052287">
    <property type="protein sequence ID" value="KKK83299.1"/>
    <property type="molecule type" value="Genomic_DNA"/>
</dbReference>
<sequence length="302" mass="32583">MTGSPIRFGTDGWRAVIGDEFTFENVRRCAQATALQVRETGLADRGLVVGYDTRFASEEFAAAVAEVLAANGIPVYLCDRPAPTPVIGYAILQRKAAGSVVITASHNPSQYSGFKVRTEYAGAAPPEVLTRIEALLARSGRASRLPLAEAKAKGLVETFDPQPEYLAHVSELVELGSLRAAGLRVVVDSMHGAGAGYLRRLLAGGKTRIWEVRSARNPAFPGMHNPEPIPRNLSPLRRAVRRHRAQVGLATDGDADRLGVLDGEGRFVNQLQTFALLTYYLLEVRGLRGPIIKSLTTTGMVP</sequence>
<dbReference type="GO" id="GO:0005975">
    <property type="term" value="P:carbohydrate metabolic process"/>
    <property type="evidence" value="ECO:0007669"/>
    <property type="project" value="InterPro"/>
</dbReference>
<comment type="similarity">
    <text evidence="2">Belongs to the phosphohexose mutase family.</text>
</comment>
<keyword evidence="4" id="KW-0460">Magnesium</keyword>
<dbReference type="PANTHER" id="PTHR45745:SF1">
    <property type="entry name" value="PHOSPHOGLUCOMUTASE 2B-RELATED"/>
    <property type="match status" value="1"/>
</dbReference>
<dbReference type="GO" id="GO:0008973">
    <property type="term" value="F:phosphopentomutase activity"/>
    <property type="evidence" value="ECO:0007669"/>
    <property type="project" value="TreeGrafter"/>
</dbReference>
<dbReference type="SUPFAM" id="SSF53738">
    <property type="entry name" value="Phosphoglucomutase, first 3 domains"/>
    <property type="match status" value="2"/>
</dbReference>
<dbReference type="InterPro" id="IPR016055">
    <property type="entry name" value="A-D-PHexomutase_a/b/a-I/II/III"/>
</dbReference>
<dbReference type="PRINTS" id="PR00509">
    <property type="entry name" value="PGMPMM"/>
</dbReference>
<dbReference type="Pfam" id="PF02879">
    <property type="entry name" value="PGM_PMM_II"/>
    <property type="match status" value="1"/>
</dbReference>
<evidence type="ECO:0000259" key="6">
    <source>
        <dbReference type="Pfam" id="PF02878"/>
    </source>
</evidence>
<comment type="cofactor">
    <cofactor evidence="1">
        <name>Mg(2+)</name>
        <dbReference type="ChEBI" id="CHEBI:18420"/>
    </cofactor>
</comment>